<evidence type="ECO:0000313" key="8">
    <source>
        <dbReference type="EMBL" id="ADI13406.1"/>
    </source>
</evidence>
<keyword evidence="1" id="KW-0808">Transferase</keyword>
<evidence type="ECO:0000259" key="7">
    <source>
        <dbReference type="PROSITE" id="PS50011"/>
    </source>
</evidence>
<keyword evidence="3 8" id="KW-0418">Kinase</keyword>
<dbReference type="eggNOG" id="COG0515">
    <property type="taxonomic scope" value="Bacteria"/>
</dbReference>
<dbReference type="CDD" id="cd14014">
    <property type="entry name" value="STKc_PknB_like"/>
    <property type="match status" value="1"/>
</dbReference>
<dbReference type="Gene3D" id="1.10.510.10">
    <property type="entry name" value="Transferase(Phosphotransferase) domain 1"/>
    <property type="match status" value="1"/>
</dbReference>
<dbReference type="SMART" id="SM00220">
    <property type="entry name" value="S_TKc"/>
    <property type="match status" value="1"/>
</dbReference>
<accession>D7CR06</accession>
<evidence type="ECO:0000256" key="4">
    <source>
        <dbReference type="ARBA" id="ARBA00022840"/>
    </source>
</evidence>
<dbReference type="GO" id="GO:0004674">
    <property type="term" value="F:protein serine/threonine kinase activity"/>
    <property type="evidence" value="ECO:0007669"/>
    <property type="project" value="UniProtKB-KW"/>
</dbReference>
<evidence type="ECO:0000256" key="5">
    <source>
        <dbReference type="PROSITE-ProRule" id="PRU10141"/>
    </source>
</evidence>
<dbReference type="EMBL" id="CP002049">
    <property type="protein sequence ID" value="ADI13406.1"/>
    <property type="molecule type" value="Genomic_DNA"/>
</dbReference>
<evidence type="ECO:0000313" key="9">
    <source>
        <dbReference type="Proteomes" id="UP000000379"/>
    </source>
</evidence>
<keyword evidence="8" id="KW-0723">Serine/threonine-protein kinase</keyword>
<keyword evidence="9" id="KW-1185">Reference proteome</keyword>
<dbReference type="InterPro" id="IPR000719">
    <property type="entry name" value="Prot_kinase_dom"/>
</dbReference>
<evidence type="ECO:0000256" key="2">
    <source>
        <dbReference type="ARBA" id="ARBA00022741"/>
    </source>
</evidence>
<dbReference type="InterPro" id="IPR008271">
    <property type="entry name" value="Ser/Thr_kinase_AS"/>
</dbReference>
<reference evidence="8 9" key="2">
    <citation type="journal article" date="2011" name="Stand. Genomic Sci.">
        <title>Complete genome sequence of Truepera radiovictrix type strain (RQ-24).</title>
        <authorList>
            <person name="Ivanova N."/>
            <person name="Rohde C."/>
            <person name="Munk C."/>
            <person name="Nolan M."/>
            <person name="Lucas S."/>
            <person name="Del Rio T.G."/>
            <person name="Tice H."/>
            <person name="Deshpande S."/>
            <person name="Cheng J.F."/>
            <person name="Tapia R."/>
            <person name="Han C."/>
            <person name="Goodwin L."/>
            <person name="Pitluck S."/>
            <person name="Liolios K."/>
            <person name="Mavromatis K."/>
            <person name="Mikhailova N."/>
            <person name="Pati A."/>
            <person name="Chen A."/>
            <person name="Palaniappan K."/>
            <person name="Land M."/>
            <person name="Hauser L."/>
            <person name="Chang Y.J."/>
            <person name="Jeffries C.D."/>
            <person name="Brambilla E."/>
            <person name="Rohde M."/>
            <person name="Goker M."/>
            <person name="Tindall B.J."/>
            <person name="Woyke T."/>
            <person name="Bristow J."/>
            <person name="Eisen J.A."/>
            <person name="Markowitz V."/>
            <person name="Hugenholtz P."/>
            <person name="Kyrpides N.C."/>
            <person name="Klenk H.P."/>
            <person name="Lapidus A."/>
        </authorList>
    </citation>
    <scope>NUCLEOTIDE SEQUENCE [LARGE SCALE GENOMIC DNA]</scope>
    <source>
        <strain evidence="9">DSM 17093 / CIP 108686 / LMG 22925 / RQ-24</strain>
    </source>
</reference>
<feature type="region of interest" description="Disordered" evidence="6">
    <location>
        <begin position="270"/>
        <end position="315"/>
    </location>
</feature>
<dbReference type="Pfam" id="PF00069">
    <property type="entry name" value="Pkinase"/>
    <property type="match status" value="1"/>
</dbReference>
<evidence type="ECO:0000256" key="3">
    <source>
        <dbReference type="ARBA" id="ARBA00022777"/>
    </source>
</evidence>
<protein>
    <submittedName>
        <fullName evidence="8">Serine/threonine protein kinase</fullName>
    </submittedName>
</protein>
<dbReference type="GO" id="GO:0005524">
    <property type="term" value="F:ATP binding"/>
    <property type="evidence" value="ECO:0007669"/>
    <property type="project" value="UniProtKB-UniRule"/>
</dbReference>
<dbReference type="PROSITE" id="PS50011">
    <property type="entry name" value="PROTEIN_KINASE_DOM"/>
    <property type="match status" value="1"/>
</dbReference>
<dbReference type="PROSITE" id="PS00107">
    <property type="entry name" value="PROTEIN_KINASE_ATP"/>
    <property type="match status" value="1"/>
</dbReference>
<dbReference type="HOGENOM" id="CLU_000288_63_44_0"/>
<keyword evidence="2 5" id="KW-0547">Nucleotide-binding</keyword>
<dbReference type="STRING" id="649638.Trad_0266"/>
<dbReference type="Proteomes" id="UP000000379">
    <property type="component" value="Chromosome"/>
</dbReference>
<dbReference type="PROSITE" id="PS00108">
    <property type="entry name" value="PROTEIN_KINASE_ST"/>
    <property type="match status" value="1"/>
</dbReference>
<proteinExistence type="predicted"/>
<feature type="domain" description="Protein kinase" evidence="7">
    <location>
        <begin position="11"/>
        <end position="264"/>
    </location>
</feature>
<dbReference type="RefSeq" id="WP_013176786.1">
    <property type="nucleotide sequence ID" value="NC_014221.1"/>
</dbReference>
<evidence type="ECO:0000256" key="1">
    <source>
        <dbReference type="ARBA" id="ARBA00022679"/>
    </source>
</evidence>
<dbReference type="InterPro" id="IPR011009">
    <property type="entry name" value="Kinase-like_dom_sf"/>
</dbReference>
<keyword evidence="4 5" id="KW-0067">ATP-binding</keyword>
<gene>
    <name evidence="8" type="ordered locus">Trad_0266</name>
</gene>
<dbReference type="Gene3D" id="3.30.200.20">
    <property type="entry name" value="Phosphorylase Kinase, domain 1"/>
    <property type="match status" value="1"/>
</dbReference>
<dbReference type="PANTHER" id="PTHR43289">
    <property type="entry name" value="MITOGEN-ACTIVATED PROTEIN KINASE KINASE KINASE 20-RELATED"/>
    <property type="match status" value="1"/>
</dbReference>
<dbReference type="OrthoDB" id="9801841at2"/>
<dbReference type="PANTHER" id="PTHR43289:SF6">
    <property type="entry name" value="SERINE_THREONINE-PROTEIN KINASE NEKL-3"/>
    <property type="match status" value="1"/>
</dbReference>
<feature type="binding site" evidence="5">
    <location>
        <position position="39"/>
    </location>
    <ligand>
        <name>ATP</name>
        <dbReference type="ChEBI" id="CHEBI:30616"/>
    </ligand>
</feature>
<organism evidence="8 9">
    <name type="scientific">Truepera radiovictrix (strain DSM 17093 / CIP 108686 / LMG 22925 / RQ-24)</name>
    <dbReference type="NCBI Taxonomy" id="649638"/>
    <lineage>
        <taxon>Bacteria</taxon>
        <taxon>Thermotogati</taxon>
        <taxon>Deinococcota</taxon>
        <taxon>Deinococci</taxon>
        <taxon>Trueperales</taxon>
        <taxon>Trueperaceae</taxon>
        <taxon>Truepera</taxon>
    </lineage>
</organism>
<dbReference type="SUPFAM" id="SSF56112">
    <property type="entry name" value="Protein kinase-like (PK-like)"/>
    <property type="match status" value="1"/>
</dbReference>
<dbReference type="KEGG" id="tra:Trad_0266"/>
<dbReference type="AlphaFoldDB" id="D7CR06"/>
<name>D7CR06_TRURR</name>
<dbReference type="InterPro" id="IPR017441">
    <property type="entry name" value="Protein_kinase_ATP_BS"/>
</dbReference>
<reference evidence="9" key="1">
    <citation type="submission" date="2010-05" db="EMBL/GenBank/DDBJ databases">
        <title>The complete genome of Truepera radiovictris DSM 17093.</title>
        <authorList>
            <consortium name="US DOE Joint Genome Institute (JGI-PGF)"/>
            <person name="Lucas S."/>
            <person name="Copeland A."/>
            <person name="Lapidus A."/>
            <person name="Glavina del Rio T."/>
            <person name="Dalin E."/>
            <person name="Tice H."/>
            <person name="Bruce D."/>
            <person name="Goodwin L."/>
            <person name="Pitluck S."/>
            <person name="Kyrpides N."/>
            <person name="Mavromatis K."/>
            <person name="Ovchinnikova G."/>
            <person name="Munk A.C."/>
            <person name="Detter J.C."/>
            <person name="Han C."/>
            <person name="Tapia R."/>
            <person name="Land M."/>
            <person name="Hauser L."/>
            <person name="Markowitz V."/>
            <person name="Cheng J.-F."/>
            <person name="Hugenholtz P."/>
            <person name="Woyke T."/>
            <person name="Wu D."/>
            <person name="Tindall B."/>
            <person name="Pomrenke H.G."/>
            <person name="Brambilla E."/>
            <person name="Klenk H.-P."/>
            <person name="Eisen J.A."/>
        </authorList>
    </citation>
    <scope>NUCLEOTIDE SEQUENCE [LARGE SCALE GENOMIC DNA]</scope>
    <source>
        <strain evidence="9">DSM 17093 / CIP 108686 / LMG 22925 / RQ-24</strain>
    </source>
</reference>
<evidence type="ECO:0000256" key="6">
    <source>
        <dbReference type="SAM" id="MobiDB-lite"/>
    </source>
</evidence>
<sequence length="315" mass="33954">MSAPPDHPLGYRLRRLVGSGRTAHVYEAESPLYGTVALKLPRDELERDPVLRRMFENEVQMTLALSHPRIVAALAGYPTGAGAHLALEFCEGSLDAALGEPLPLASAYRLALDVAQGLAHSHERGIVHRDVKPANVFVKAGRAKLGDFGTGFFIGDAFSGEAQRARVGTAFYMAPETFRGASASPKTDLYSLGVLAYELIAGRRPFTGETADELMLAHTSGVPLSLRHHRPEVSPEVSRVVATAMAYDPEKRYESVRAFVLAFAAATGLPPDDPPPALGRSSRRPHLPLQPGGADAPPEEPLPKGRFGWLGRRRS</sequence>